<dbReference type="PANTHER" id="PTHR43842:SF2">
    <property type="entry name" value="PROPIONYL-COA CARBOXYLASE BETA CHAIN, MITOCHONDRIAL"/>
    <property type="match status" value="1"/>
</dbReference>
<dbReference type="InterPro" id="IPR011762">
    <property type="entry name" value="COA_CT_N"/>
</dbReference>
<reference evidence="3 5" key="1">
    <citation type="submission" date="2015-09" db="EMBL/GenBank/DDBJ databases">
        <authorList>
            <consortium name="Pathogen Informatics"/>
        </authorList>
    </citation>
    <scope>NUCLEOTIDE SEQUENCE [LARGE SCALE GENOMIC DNA]</scope>
    <source>
        <strain evidence="3 5">2789STDY5834841</strain>
    </source>
</reference>
<dbReference type="RefSeq" id="WP_004845023.1">
    <property type="nucleotide sequence ID" value="NZ_CATVPX010000007.1"/>
</dbReference>
<reference evidence="4 6" key="2">
    <citation type="journal article" date="2019" name="Science, e1252229">
        <title>Invertible promoters mediate bacterial phase variation, antibiotic resistance, and host adaptation in the gut.</title>
        <authorList>
            <person name="Jiang X."/>
            <person name="Hall A.B."/>
            <person name="Arthur T.D."/>
            <person name="Plichta D.R."/>
            <person name="Covington C.T."/>
            <person name="Poyet M."/>
            <person name="Crothers J."/>
            <person name="Moses P.L."/>
            <person name="Tolonen A.C."/>
            <person name="Vlamakis H."/>
            <person name="Alm E.J."/>
            <person name="Xavier R.J."/>
        </authorList>
    </citation>
    <scope>NUCLEOTIDE SEQUENCE [LARGE SCALE GENOMIC DNA]</scope>
    <source>
        <strain evidence="6">aa_0143</strain>
        <strain evidence="4">Aa_0143</strain>
    </source>
</reference>
<evidence type="ECO:0000313" key="3">
    <source>
        <dbReference type="EMBL" id="CUO12736.1"/>
    </source>
</evidence>
<dbReference type="InterPro" id="IPR034733">
    <property type="entry name" value="AcCoA_carboxyl_beta"/>
</dbReference>
<sequence length="479" mass="51301">MSYNATGNSAGRRIATLLDEGSFVEIGGAVTARSTDFNLQEKETPADGVITGYGVIDGNLVYVYSQDAAVLNGAIGEMHAKKIANIYDMAMKMGAPVIGLIDCAGLRLQEATDALEAFGSVYYKQAMASGVVPQIAAIFGMCGGGLAVVPGLADFTFMEEKSGKLFVNSPNALAGNEISRCDTSAAKYQSETAGLVDGIGTEADILNEIRSLICMIPANNEDDLSYEECMDDLNRICPDVENAAADTAIVLSQIADDQIFTEMKKDYAKEMVTGFIRLNGMTVGAVANRTKVYAEDGTEAASFDCALTVDGCKKAVDFVNFCDAFSIPVLTLTNVEGFSATLDSEKDMARAVARMTYAFAEATVPKVNVIIGNAYGSAYIAMNSKSIGADMVYAWENAKIGMMDANLAARIMYDDADMETQKEKAAEYEKIQSSAKSAARRGYVDAIITPADTRKYVIGAFEMLFTKREDRPNKKHGTV</sequence>
<dbReference type="GO" id="GO:0009317">
    <property type="term" value="C:acetyl-CoA carboxylase complex"/>
    <property type="evidence" value="ECO:0007669"/>
    <property type="project" value="TreeGrafter"/>
</dbReference>
<dbReference type="InterPro" id="IPR051047">
    <property type="entry name" value="AccD/PCCB"/>
</dbReference>
<dbReference type="Proteomes" id="UP000095787">
    <property type="component" value="Unassembled WGS sequence"/>
</dbReference>
<dbReference type="EMBL" id="RCYR01000018">
    <property type="protein sequence ID" value="RYS79030.1"/>
    <property type="molecule type" value="Genomic_DNA"/>
</dbReference>
<dbReference type="AlphaFoldDB" id="A0A174CM92"/>
<evidence type="ECO:0000313" key="6">
    <source>
        <dbReference type="Proteomes" id="UP000292665"/>
    </source>
</evidence>
<keyword evidence="3" id="KW-0436">Ligase</keyword>
<accession>A0A174CM92</accession>
<name>A0A174CM92_9FIRM</name>
<dbReference type="Gene3D" id="3.90.226.10">
    <property type="entry name" value="2-enoyl-CoA Hydratase, Chain A, domain 1"/>
    <property type="match status" value="2"/>
</dbReference>
<dbReference type="InterPro" id="IPR011763">
    <property type="entry name" value="COA_CT_C"/>
</dbReference>
<evidence type="ECO:0000259" key="2">
    <source>
        <dbReference type="PROSITE" id="PS50989"/>
    </source>
</evidence>
<dbReference type="PANTHER" id="PTHR43842">
    <property type="entry name" value="PROPIONYL-COA CARBOXYLASE BETA CHAIN"/>
    <property type="match status" value="1"/>
</dbReference>
<dbReference type="GO" id="GO:0004658">
    <property type="term" value="F:propionyl-CoA carboxylase activity"/>
    <property type="evidence" value="ECO:0007669"/>
    <property type="project" value="UniProtKB-EC"/>
</dbReference>
<dbReference type="PROSITE" id="PS50980">
    <property type="entry name" value="COA_CT_NTER"/>
    <property type="match status" value="1"/>
</dbReference>
<feature type="domain" description="CoA carboxyltransferase N-terminal" evidence="1">
    <location>
        <begin position="1"/>
        <end position="170"/>
    </location>
</feature>
<dbReference type="GO" id="GO:0016740">
    <property type="term" value="F:transferase activity"/>
    <property type="evidence" value="ECO:0007669"/>
    <property type="project" value="UniProtKB-KW"/>
</dbReference>
<gene>
    <name evidence="3" type="primary">accD5</name>
    <name evidence="4" type="ORF">EAI93_09520</name>
    <name evidence="3" type="ORF">ERS852456_01684</name>
</gene>
<dbReference type="Proteomes" id="UP000292665">
    <property type="component" value="Unassembled WGS sequence"/>
</dbReference>
<dbReference type="Pfam" id="PF01039">
    <property type="entry name" value="Carboxyl_trans"/>
    <property type="match status" value="1"/>
</dbReference>
<evidence type="ECO:0000259" key="1">
    <source>
        <dbReference type="PROSITE" id="PS50980"/>
    </source>
</evidence>
<protein>
    <submittedName>
        <fullName evidence="4">Carboxyl transferase</fullName>
    </submittedName>
    <submittedName>
        <fullName evidence="3">Probable propionyl-CoA carboxylase beta chain 5</fullName>
        <ecNumber evidence="3">6.4.1.3</ecNumber>
    </submittedName>
</protein>
<dbReference type="PROSITE" id="PS50989">
    <property type="entry name" value="COA_CT_CTER"/>
    <property type="match status" value="1"/>
</dbReference>
<dbReference type="GeneID" id="97328755"/>
<evidence type="ECO:0000313" key="4">
    <source>
        <dbReference type="EMBL" id="RYS79030.1"/>
    </source>
</evidence>
<evidence type="ECO:0000313" key="5">
    <source>
        <dbReference type="Proteomes" id="UP000095787"/>
    </source>
</evidence>
<dbReference type="EC" id="6.4.1.3" evidence="3"/>
<organism evidence="3 5">
    <name type="scientific">[Ruminococcus] torques</name>
    <dbReference type="NCBI Taxonomy" id="33039"/>
    <lineage>
        <taxon>Bacteria</taxon>
        <taxon>Bacillati</taxon>
        <taxon>Bacillota</taxon>
        <taxon>Clostridia</taxon>
        <taxon>Lachnospirales</taxon>
        <taxon>Lachnospiraceae</taxon>
        <taxon>Mediterraneibacter</taxon>
    </lineage>
</organism>
<proteinExistence type="predicted"/>
<feature type="domain" description="CoA carboxyltransferase C-terminal" evidence="2">
    <location>
        <begin position="232"/>
        <end position="463"/>
    </location>
</feature>
<dbReference type="InterPro" id="IPR029045">
    <property type="entry name" value="ClpP/crotonase-like_dom_sf"/>
</dbReference>
<dbReference type="EMBL" id="CYZO01000020">
    <property type="protein sequence ID" value="CUO12736.1"/>
    <property type="molecule type" value="Genomic_DNA"/>
</dbReference>
<dbReference type="SUPFAM" id="SSF52096">
    <property type="entry name" value="ClpP/crotonase"/>
    <property type="match status" value="2"/>
</dbReference>
<keyword evidence="4" id="KW-0808">Transferase</keyword>